<reference evidence="2 3" key="1">
    <citation type="submission" date="2019-02" db="EMBL/GenBank/DDBJ databases">
        <title>Deep-cultivation of Planctomycetes and their phenomic and genomic characterization uncovers novel biology.</title>
        <authorList>
            <person name="Wiegand S."/>
            <person name="Jogler M."/>
            <person name="Boedeker C."/>
            <person name="Pinto D."/>
            <person name="Vollmers J."/>
            <person name="Rivas-Marin E."/>
            <person name="Kohn T."/>
            <person name="Peeters S.H."/>
            <person name="Heuer A."/>
            <person name="Rast P."/>
            <person name="Oberbeckmann S."/>
            <person name="Bunk B."/>
            <person name="Jeske O."/>
            <person name="Meyerdierks A."/>
            <person name="Storesund J.E."/>
            <person name="Kallscheuer N."/>
            <person name="Luecker S."/>
            <person name="Lage O.M."/>
            <person name="Pohl T."/>
            <person name="Merkel B.J."/>
            <person name="Hornburger P."/>
            <person name="Mueller R.-W."/>
            <person name="Bruemmer F."/>
            <person name="Labrenz M."/>
            <person name="Spormann A.M."/>
            <person name="Op den Camp H."/>
            <person name="Overmann J."/>
            <person name="Amann R."/>
            <person name="Jetten M.S.M."/>
            <person name="Mascher T."/>
            <person name="Medema M.H."/>
            <person name="Devos D.P."/>
            <person name="Kaster A.-K."/>
            <person name="Ovreas L."/>
            <person name="Rohde M."/>
            <person name="Galperin M.Y."/>
            <person name="Jogler C."/>
        </authorList>
    </citation>
    <scope>NUCLEOTIDE SEQUENCE [LARGE SCALE GENOMIC DNA]</scope>
    <source>
        <strain evidence="2 3">ElP</strain>
    </source>
</reference>
<dbReference type="RefSeq" id="WP_197446541.1">
    <property type="nucleotide sequence ID" value="NZ_CP036426.1"/>
</dbReference>
<keyword evidence="1" id="KW-0732">Signal</keyword>
<feature type="chain" id="PRO_5022241631" description="Neutral/alkaline non-lysosomal ceramidase" evidence="1">
    <location>
        <begin position="24"/>
        <end position="461"/>
    </location>
</feature>
<protein>
    <recommendedName>
        <fullName evidence="4">Neutral/alkaline non-lysosomal ceramidase</fullName>
    </recommendedName>
</protein>
<dbReference type="KEGG" id="tpla:ElP_66110"/>
<dbReference type="Proteomes" id="UP000317835">
    <property type="component" value="Chromosome"/>
</dbReference>
<organism evidence="2 3">
    <name type="scientific">Tautonia plasticadhaerens</name>
    <dbReference type="NCBI Taxonomy" id="2527974"/>
    <lineage>
        <taxon>Bacteria</taxon>
        <taxon>Pseudomonadati</taxon>
        <taxon>Planctomycetota</taxon>
        <taxon>Planctomycetia</taxon>
        <taxon>Isosphaerales</taxon>
        <taxon>Isosphaeraceae</taxon>
        <taxon>Tautonia</taxon>
    </lineage>
</organism>
<name>A0A518HDA1_9BACT</name>
<evidence type="ECO:0008006" key="4">
    <source>
        <dbReference type="Google" id="ProtNLM"/>
    </source>
</evidence>
<evidence type="ECO:0000256" key="1">
    <source>
        <dbReference type="SAM" id="SignalP"/>
    </source>
</evidence>
<feature type="signal peptide" evidence="1">
    <location>
        <begin position="1"/>
        <end position="23"/>
    </location>
</feature>
<dbReference type="AlphaFoldDB" id="A0A518HDA1"/>
<evidence type="ECO:0000313" key="3">
    <source>
        <dbReference type="Proteomes" id="UP000317835"/>
    </source>
</evidence>
<dbReference type="EMBL" id="CP036426">
    <property type="protein sequence ID" value="QDV38656.1"/>
    <property type="molecule type" value="Genomic_DNA"/>
</dbReference>
<keyword evidence="3" id="KW-1185">Reference proteome</keyword>
<gene>
    <name evidence="2" type="ORF">ElP_66110</name>
</gene>
<evidence type="ECO:0000313" key="2">
    <source>
        <dbReference type="EMBL" id="QDV38656.1"/>
    </source>
</evidence>
<proteinExistence type="predicted"/>
<sequence precursor="true">MRIDSVAMAVLALLGLAAPPSPASEPLKVGTFDVDASPPVGTPMAYDPTEGVQDPLHCKGVVLVGEGGPIVLVAVDWIGIGNGGQDAFKRAIAGAVGTTPDRVAVHALHQHDAPTCDFTVADLLVEHGIDPAESYFDPDFARDVIARAAEAAREAKDEARPVTHLGIGEGMVGQVASNRRILGEDGKVRATRYTACQDVELRAEPAGTIDPDVKLLAFFDGEEPVAALSYYATHPQSYYRTGLASCDFPGLAREAREDETGVPHVHFDGAGGNIGAGKWNDGAPENRRLLADRLAEGMKRAWEAASTARHPISAGDLGWEAVPVLLPPGKHLVEEELEATLEGGDAEGRVSAARGLAWLRRCRAGDPIPVSCLSIGPAKVLHLPGELFVEYQLAAQAIRLDRFVCMAAYGDYGPGYIGTAHAYDQVGYEASDRASKVAPTVEIVLLDAIARLLGESPRAAD</sequence>
<accession>A0A518HDA1</accession>